<keyword evidence="1" id="KW-1133">Transmembrane helix</keyword>
<evidence type="ECO:0000313" key="3">
    <source>
        <dbReference type="Proteomes" id="UP000199492"/>
    </source>
</evidence>
<dbReference type="RefSeq" id="WP_092471206.1">
    <property type="nucleotide sequence ID" value="NZ_FNCZ01000017.1"/>
</dbReference>
<dbReference type="Proteomes" id="UP000199492">
    <property type="component" value="Unassembled WGS sequence"/>
</dbReference>
<evidence type="ECO:0000256" key="1">
    <source>
        <dbReference type="SAM" id="Phobius"/>
    </source>
</evidence>
<sequence>MNTKINWLTEGLLFGVIMLMFSSILDVITDDFTFDRFWVKIIIWLTGGLVYGFLMKLLRARKASKLIKKTQL</sequence>
<proteinExistence type="predicted"/>
<organism evidence="2 3">
    <name type="scientific">Winogradskyella thalassocola</name>
    <dbReference type="NCBI Taxonomy" id="262004"/>
    <lineage>
        <taxon>Bacteria</taxon>
        <taxon>Pseudomonadati</taxon>
        <taxon>Bacteroidota</taxon>
        <taxon>Flavobacteriia</taxon>
        <taxon>Flavobacteriales</taxon>
        <taxon>Flavobacteriaceae</taxon>
        <taxon>Winogradskyella</taxon>
    </lineage>
</organism>
<name>A0A1G8M665_9FLAO</name>
<keyword evidence="1" id="KW-0812">Transmembrane</keyword>
<dbReference type="STRING" id="262004.SAMN04489796_1177"/>
<reference evidence="3" key="1">
    <citation type="submission" date="2016-10" db="EMBL/GenBank/DDBJ databases">
        <authorList>
            <person name="Varghese N."/>
            <person name="Submissions S."/>
        </authorList>
    </citation>
    <scope>NUCLEOTIDE SEQUENCE [LARGE SCALE GENOMIC DNA]</scope>
    <source>
        <strain evidence="3">DSM 15363</strain>
    </source>
</reference>
<feature type="transmembrane region" description="Helical" evidence="1">
    <location>
        <begin position="37"/>
        <end position="58"/>
    </location>
</feature>
<dbReference type="OrthoDB" id="1139508at2"/>
<dbReference type="EMBL" id="FNCZ01000017">
    <property type="protein sequence ID" value="SDI63353.1"/>
    <property type="molecule type" value="Genomic_DNA"/>
</dbReference>
<keyword evidence="1" id="KW-0472">Membrane</keyword>
<accession>A0A1G8M665</accession>
<keyword evidence="3" id="KW-1185">Reference proteome</keyword>
<feature type="transmembrane region" description="Helical" evidence="1">
    <location>
        <begin position="7"/>
        <end position="25"/>
    </location>
</feature>
<gene>
    <name evidence="2" type="ORF">SAMN04489796_1177</name>
</gene>
<protein>
    <submittedName>
        <fullName evidence="2">Uncharacterized protein</fullName>
    </submittedName>
</protein>
<evidence type="ECO:0000313" key="2">
    <source>
        <dbReference type="EMBL" id="SDI63353.1"/>
    </source>
</evidence>
<dbReference type="AlphaFoldDB" id="A0A1G8M665"/>